<evidence type="ECO:0000313" key="1">
    <source>
        <dbReference type="EMBL" id="MEP0947758.1"/>
    </source>
</evidence>
<name>A0ABV0K4N8_9CYAN</name>
<organism evidence="1 2">
    <name type="scientific">Leptolyngbya subtilissima DQ-A4</name>
    <dbReference type="NCBI Taxonomy" id="2933933"/>
    <lineage>
        <taxon>Bacteria</taxon>
        <taxon>Bacillati</taxon>
        <taxon>Cyanobacteriota</taxon>
        <taxon>Cyanophyceae</taxon>
        <taxon>Leptolyngbyales</taxon>
        <taxon>Leptolyngbyaceae</taxon>
        <taxon>Leptolyngbya group</taxon>
        <taxon>Leptolyngbya</taxon>
    </lineage>
</organism>
<comment type="caution">
    <text evidence="1">The sequence shown here is derived from an EMBL/GenBank/DDBJ whole genome shotgun (WGS) entry which is preliminary data.</text>
</comment>
<keyword evidence="2" id="KW-1185">Reference proteome</keyword>
<accession>A0ABV0K4N8</accession>
<evidence type="ECO:0000313" key="2">
    <source>
        <dbReference type="Proteomes" id="UP001482513"/>
    </source>
</evidence>
<sequence length="222" mass="23871">MALRQIVLLICGGIHPPSYTGQILATIAKDEALSQYSQVVYAPRSTLGVLSPFALRQALEARVELSNELTGASSLTTPRNNLDHTLPEGAPPALVIWAFSAGCVGAAALATHWHRYQGPVLALLMADGWGVPRDPKVPTYRLSHDRTTHNTSRCLGAGDVDFYADPAVPHLHLWQHPQSVVGWATAPGKAKESLTAADFLCLRSRHAIARYTAGSLLNINTP</sequence>
<gene>
    <name evidence="1" type="ORF">NC992_12820</name>
</gene>
<protein>
    <submittedName>
        <fullName evidence="1">Uncharacterized protein</fullName>
    </submittedName>
</protein>
<reference evidence="1 2" key="1">
    <citation type="submission" date="2022-04" db="EMBL/GenBank/DDBJ databases">
        <title>Positive selection, recombination, and allopatry shape intraspecific diversity of widespread and dominant cyanobacteria.</title>
        <authorList>
            <person name="Wei J."/>
            <person name="Shu W."/>
            <person name="Hu C."/>
        </authorList>
    </citation>
    <scope>NUCLEOTIDE SEQUENCE [LARGE SCALE GENOMIC DNA]</scope>
    <source>
        <strain evidence="1 2">DQ-A4</strain>
    </source>
</reference>
<proteinExistence type="predicted"/>
<dbReference type="RefSeq" id="WP_190700152.1">
    <property type="nucleotide sequence ID" value="NZ_JAMPKX010000005.1"/>
</dbReference>
<dbReference type="Proteomes" id="UP001482513">
    <property type="component" value="Unassembled WGS sequence"/>
</dbReference>
<dbReference type="EMBL" id="JAMPKX010000005">
    <property type="protein sequence ID" value="MEP0947758.1"/>
    <property type="molecule type" value="Genomic_DNA"/>
</dbReference>